<organism evidence="2 3">
    <name type="scientific">Necator americanus</name>
    <name type="common">Human hookworm</name>
    <dbReference type="NCBI Taxonomy" id="51031"/>
    <lineage>
        <taxon>Eukaryota</taxon>
        <taxon>Metazoa</taxon>
        <taxon>Ecdysozoa</taxon>
        <taxon>Nematoda</taxon>
        <taxon>Chromadorea</taxon>
        <taxon>Rhabditida</taxon>
        <taxon>Rhabditina</taxon>
        <taxon>Rhabditomorpha</taxon>
        <taxon>Strongyloidea</taxon>
        <taxon>Ancylostomatidae</taxon>
        <taxon>Bunostominae</taxon>
        <taxon>Necator</taxon>
    </lineage>
</organism>
<dbReference type="EMBL" id="JAVFWL010000006">
    <property type="protein sequence ID" value="KAK6760175.1"/>
    <property type="molecule type" value="Genomic_DNA"/>
</dbReference>
<protein>
    <recommendedName>
        <fullName evidence="1">Methyltransferase domain-containing protein</fullName>
    </recommendedName>
</protein>
<proteinExistence type="predicted"/>
<dbReference type="InterPro" id="IPR025714">
    <property type="entry name" value="Methyltranfer_dom"/>
</dbReference>
<feature type="domain" description="Methyltransferase" evidence="1">
    <location>
        <begin position="119"/>
        <end position="262"/>
    </location>
</feature>
<name>A0ABR1EBW9_NECAM</name>
<sequence length="455" mass="52029">MDGLFDFVMEKYSWLIDSYMIEYFIKDLWNKLPFSWRLALENMEPEDCLCLVDASAPCKNRVLPLAIICLKLLASGLPSREAVKSPDEVAKACGISNTKLHYFSSITAANNLRTKLKPKKQYEIDRIVIIVELLRECDSTPMFNTVIDIGAGMGHLARILSVSLPECVVYAVEQNEEVRSVLLNERLQRISENFRAPEHHCESVQAGFSGSVLRSLEQGQKVLLIGLHPCGDLSVSILRIFAKSPEVKRAILFGCCYHKVSAVEEKRERSELDSGECGFPMSSKYREKYLSYAARDLACHGNESFAKQLLVKPHSAYRLQCYRAVLEWLIVNSQQEQLCRQRESLVVHSVTSKNGMSFVEYMRSALVKYPDIAKVLEEQTRYDEKSELLINSVEKEWRHLLVVHCLRLLFAPIIEQIMIRDRVQYLEEFGHSVAVVPLFDPRISPRNFALIAMKK</sequence>
<evidence type="ECO:0000313" key="2">
    <source>
        <dbReference type="EMBL" id="KAK6760175.1"/>
    </source>
</evidence>
<dbReference type="PANTHER" id="PTHR12496">
    <property type="entry name" value="CGI-41 METHYLTRANSFERASE"/>
    <property type="match status" value="1"/>
</dbReference>
<dbReference type="Pfam" id="PF13679">
    <property type="entry name" value="Methyltransf_32"/>
    <property type="match status" value="1"/>
</dbReference>
<dbReference type="SUPFAM" id="SSF53335">
    <property type="entry name" value="S-adenosyl-L-methionine-dependent methyltransferases"/>
    <property type="match status" value="1"/>
</dbReference>
<evidence type="ECO:0000313" key="3">
    <source>
        <dbReference type="Proteomes" id="UP001303046"/>
    </source>
</evidence>
<evidence type="ECO:0000259" key="1">
    <source>
        <dbReference type="Pfam" id="PF13679"/>
    </source>
</evidence>
<gene>
    <name evidence="2" type="primary">Necator_chrX.g21769</name>
    <name evidence="2" type="ORF">RB195_021608</name>
</gene>
<dbReference type="Proteomes" id="UP001303046">
    <property type="component" value="Unassembled WGS sequence"/>
</dbReference>
<keyword evidence="3" id="KW-1185">Reference proteome</keyword>
<dbReference type="PANTHER" id="PTHR12496:SF2">
    <property type="entry name" value="METHYLTRANSFERASE-LIKE PROTEIN 25B"/>
    <property type="match status" value="1"/>
</dbReference>
<dbReference type="InterPro" id="IPR052220">
    <property type="entry name" value="METTL25"/>
</dbReference>
<comment type="caution">
    <text evidence="2">The sequence shown here is derived from an EMBL/GenBank/DDBJ whole genome shotgun (WGS) entry which is preliminary data.</text>
</comment>
<dbReference type="CDD" id="cd02440">
    <property type="entry name" value="AdoMet_MTases"/>
    <property type="match status" value="1"/>
</dbReference>
<dbReference type="InterPro" id="IPR029063">
    <property type="entry name" value="SAM-dependent_MTases_sf"/>
</dbReference>
<accession>A0ABR1EBW9</accession>
<reference evidence="2 3" key="1">
    <citation type="submission" date="2023-08" db="EMBL/GenBank/DDBJ databases">
        <title>A Necator americanus chromosomal reference genome.</title>
        <authorList>
            <person name="Ilik V."/>
            <person name="Petrzelkova K.J."/>
            <person name="Pardy F."/>
            <person name="Fuh T."/>
            <person name="Niatou-Singa F.S."/>
            <person name="Gouil Q."/>
            <person name="Baker L."/>
            <person name="Ritchie M.E."/>
            <person name="Jex A.R."/>
            <person name="Gazzola D."/>
            <person name="Li H."/>
            <person name="Toshio Fujiwara R."/>
            <person name="Zhan B."/>
            <person name="Aroian R.V."/>
            <person name="Pafco B."/>
            <person name="Schwarz E.M."/>
        </authorList>
    </citation>
    <scope>NUCLEOTIDE SEQUENCE [LARGE SCALE GENOMIC DNA]</scope>
    <source>
        <strain evidence="2 3">Aroian</strain>
        <tissue evidence="2">Whole animal</tissue>
    </source>
</reference>